<evidence type="ECO:0000256" key="1">
    <source>
        <dbReference type="SAM" id="Coils"/>
    </source>
</evidence>
<evidence type="ECO:0000259" key="2">
    <source>
        <dbReference type="Pfam" id="PF10651"/>
    </source>
</evidence>
<feature type="coiled-coil region" evidence="1">
    <location>
        <begin position="139"/>
        <end position="193"/>
    </location>
</feature>
<gene>
    <name evidence="3" type="ORF">EQZ20_07350</name>
</gene>
<accession>A0AAJ3YY10</accession>
<organism evidence="3 4">
    <name type="scientific">Bacillus glycinifermentans</name>
    <dbReference type="NCBI Taxonomy" id="1664069"/>
    <lineage>
        <taxon>Bacteria</taxon>
        <taxon>Bacillati</taxon>
        <taxon>Bacillota</taxon>
        <taxon>Bacilli</taxon>
        <taxon>Bacillales</taxon>
        <taxon>Bacillaceae</taxon>
        <taxon>Bacillus</taxon>
    </lineage>
</organism>
<feature type="domain" description="BppU N-terminal" evidence="2">
    <location>
        <begin position="6"/>
        <end position="148"/>
    </location>
</feature>
<dbReference type="Pfam" id="PF10651">
    <property type="entry name" value="BppU_N"/>
    <property type="match status" value="1"/>
</dbReference>
<sequence length="455" mass="50094">MIYKDSSVQFDVNSQIKRIISVNIQYSTQDIGTAKITFKLTKDGEPLPISNATHGKLFMRMADGSEFYVNTEVGDAFEGVLFYVLTDDQIKHAGTVTAELYVSYDNGQSLSVHKFSFEIDKALVDANIAPLAEYYIEDFEDLKADINKTTDEINQTLNEIKAKFDEFENIETKAGAQAKADAAEANAKAYTDLHAAKTDNPHKVTKSQVGLANVDNVKQAAKTDFDTHVADNVRHITADERTKWNGSQLFKITNDVGGVLVSIGDTDDFYTKIIQSGRRFGTFYSTGKATNAASTNSTRGVFHMTSTDSNGQPSYGYVIAIDWQNNMFTNYLDPNLGWQGWRRVLTSSDLSPTWNSVTLINGAKQDSVYPLKFSVSNNVLWLRGSFGTLPAIGTSVAKFTNKPTQTVDFVVPTIGSYGTARFALTTDGDLRYDGMLANDGASVSRVSFNIGIPLW</sequence>
<name>A0AAJ3YY10_9BACI</name>
<dbReference type="AlphaFoldDB" id="A0AAJ3YY10"/>
<reference evidence="3 4" key="1">
    <citation type="submission" date="2019-01" db="EMBL/GenBank/DDBJ databases">
        <title>Genome sequence of Bacillus glycinifermentans SRCM103574.</title>
        <authorList>
            <person name="Kong H.-J."/>
            <person name="Jeong S.-Y."/>
            <person name="Jeong D.-Y."/>
        </authorList>
    </citation>
    <scope>NUCLEOTIDE SEQUENCE [LARGE SCALE GENOMIC DNA]</scope>
    <source>
        <strain evidence="3 4">SRCM103574</strain>
    </source>
</reference>
<dbReference type="InterPro" id="IPR018913">
    <property type="entry name" value="BppU_N"/>
</dbReference>
<dbReference type="EMBL" id="CP035232">
    <property type="protein sequence ID" value="QAT64734.1"/>
    <property type="molecule type" value="Genomic_DNA"/>
</dbReference>
<evidence type="ECO:0000313" key="3">
    <source>
        <dbReference type="EMBL" id="QAT64734.1"/>
    </source>
</evidence>
<evidence type="ECO:0000313" key="4">
    <source>
        <dbReference type="Proteomes" id="UP000288675"/>
    </source>
</evidence>
<dbReference type="Gene3D" id="2.60.40.3350">
    <property type="match status" value="1"/>
</dbReference>
<proteinExistence type="predicted"/>
<dbReference type="Proteomes" id="UP000288675">
    <property type="component" value="Chromosome"/>
</dbReference>
<dbReference type="GeneID" id="82852492"/>
<dbReference type="RefSeq" id="WP_128748065.1">
    <property type="nucleotide sequence ID" value="NZ_CP035232.1"/>
</dbReference>
<keyword evidence="1" id="KW-0175">Coiled coil</keyword>
<protein>
    <submittedName>
        <fullName evidence="3">Phage baseplate upper protein</fullName>
    </submittedName>
</protein>